<evidence type="ECO:0000256" key="1">
    <source>
        <dbReference type="SAM" id="MobiDB-lite"/>
    </source>
</evidence>
<protein>
    <submittedName>
        <fullName evidence="2">Uncharacterized protein</fullName>
    </submittedName>
</protein>
<organism evidence="2 3">
    <name type="scientific">Symbiodinium necroappetens</name>
    <dbReference type="NCBI Taxonomy" id="1628268"/>
    <lineage>
        <taxon>Eukaryota</taxon>
        <taxon>Sar</taxon>
        <taxon>Alveolata</taxon>
        <taxon>Dinophyceae</taxon>
        <taxon>Suessiales</taxon>
        <taxon>Symbiodiniaceae</taxon>
        <taxon>Symbiodinium</taxon>
    </lineage>
</organism>
<feature type="compositionally biased region" description="Basic residues" evidence="1">
    <location>
        <begin position="22"/>
        <end position="41"/>
    </location>
</feature>
<feature type="compositionally biased region" description="Low complexity" evidence="1">
    <location>
        <begin position="226"/>
        <end position="235"/>
    </location>
</feature>
<feature type="compositionally biased region" description="Basic and acidic residues" evidence="1">
    <location>
        <begin position="195"/>
        <end position="224"/>
    </location>
</feature>
<keyword evidence="3" id="KW-1185">Reference proteome</keyword>
<dbReference type="EMBL" id="CAJNJA010008108">
    <property type="protein sequence ID" value="CAE7232876.1"/>
    <property type="molecule type" value="Genomic_DNA"/>
</dbReference>
<feature type="region of interest" description="Disordered" evidence="1">
    <location>
        <begin position="1626"/>
        <end position="1645"/>
    </location>
</feature>
<name>A0A812KQX9_9DINO</name>
<evidence type="ECO:0000313" key="2">
    <source>
        <dbReference type="EMBL" id="CAE7232876.1"/>
    </source>
</evidence>
<feature type="region of interest" description="Disordered" evidence="1">
    <location>
        <begin position="1"/>
        <end position="71"/>
    </location>
</feature>
<reference evidence="2" key="1">
    <citation type="submission" date="2021-02" db="EMBL/GenBank/DDBJ databases">
        <authorList>
            <person name="Dougan E. K."/>
            <person name="Rhodes N."/>
            <person name="Thang M."/>
            <person name="Chan C."/>
        </authorList>
    </citation>
    <scope>NUCLEOTIDE SEQUENCE</scope>
</reference>
<feature type="region of interest" description="Disordered" evidence="1">
    <location>
        <begin position="175"/>
        <end position="254"/>
    </location>
</feature>
<feature type="compositionally biased region" description="Low complexity" evidence="1">
    <location>
        <begin position="42"/>
        <end position="51"/>
    </location>
</feature>
<gene>
    <name evidence="2" type="ORF">SNEC2469_LOCUS3711</name>
</gene>
<evidence type="ECO:0000313" key="3">
    <source>
        <dbReference type="Proteomes" id="UP000601435"/>
    </source>
</evidence>
<accession>A0A812KQX9</accession>
<sequence>MIFACATDNQGVEKPSGDKESRRKKSDKKKEKAKKRKKGKKSSSSSQSSSGEESETEPSQDGFEDAAATFGLGKRDMSRSMELATLVDLDARPTALVLSKITPLVIANDIFEMGGELESLLRDRSMTAKKSRAKKEQEDALFQMKTAATVWKRRKYPGGKDAWGKALEDMLKESREAASDDLKQQIKKVEKPRKGRDPHAKAAKETKKHAEPEPEASDLDKDGPEESLPSPSAAPYVDSPSEQEDGDDDVFQGEFKLPSEKEGGLDALLAKVASKVKDVADGFERSVLESLPGDLSPADFSYWLLCLDKEALTQMEHFNLGIQGALSGNLGPGKSFFMKMSLRARKTFDDWASKIPGVISAPPTASAARSLHYCIVLGTIYKSLQLTPAPQGTTNLDAVTTPDDRESHVLRATGCCENAAVEFCALSPDMLPVSDQVMALTETRGMNTRTNATMAAASWIEGRIEKLQMLLQDEEREDLRKNIQKKIEWVDACFTSNRPLGTLDVSPPVWEEALTSFRARAASCGLWFRPRIFGADAPAAANDNAQAAEAAASDSSCSPGQDYHNFETLYLSCHKAVKGILQLHKVTEDIQGYRMLFRVEELWSLAKRQQHFHNFFSLSYLNNKEGLVMDVCESWKVDLINFHCIRKASYKGQNSKLNPARLRLPFDGLTVPGAIFMASYVLQSRGCKEEMQATALTTLDVILGTSVVESLRLPLIPGNEACRLQIHDGHVSLASWQAFLEYANLTQRWQSCKILSKEEQSVDTGLRLALVVWNGRRLKLECKPKSEMAISRFLSRGGGFCSSQADASLKEVGLESLCPTHYNRTTADFVHRYLCKTQAKVQQVLSGLKNKSIALICDASPKAKHDESSDKLAVAAMVADSHTKAVLGEQTKPQDKKKLPKALNALKEDRLSAKQELKAVANVLSHIGLSLDQLFPTSPCIAVDPDTEERRLHAVGDEVMGYVVNRETGISRWDTHMPDEALRRFIRDELHKIHAHMGRVTSCSPIIKRMTLLSGWLFRAKKSPWGTSNVASTLKEAQPDDVLMELFSRDILKENDLPFTSDAKLNFQRTVDILGKTIKYNSESFSWSRWCSWAHTAAHFQMSSTLLLILWSSIEVGKNPLNMEALQKESESSQMALHKFTLRANTDELEMTISALASECLSLKVLDMAPDVAINGQGLDVKFRRCCTFQTVLSESLGMYLCAAQEFLEHFLYLRSSPSKAAALIAPDSQPETKRLILSQMKAEWEMILRLEKSPAKAAELHEHCRYVGYQAYRELLAGWEKHQWKEHPEALSLTLSYFPEVAWSSNIESLFKEMTTAVKRSGQSDVGSLPNLMAVAIRGLHRRLCIGEDTPTPLSLEKGDWTGPQASFLRPKIFNPTSAVPCQNFCFDSICKPFPSTSAFHHNHHSLNFMSGLMLADSMGRDPAAEIPHFWVPETIFAGMLFKRGDGYFLSLGRTPAILNALQLKQLPWTFTGPLPAEEKDETRIPASDVIADDVLSASESNPALTLDSGRHLVCKLLVKADEVRFYDYTIHLSDQSLAEKCGSSLVLRRGTKSFSLMPFLVEKGFILKLTVANLMDFLASCGIRMPKNSTKAARIRRVLQMDCITQECSPDKIRAILEVLDKQEEKRRKRGETQNEPSDEAEIHWEELEEDAAAVACRELLVGMGDGDDDDVPSGGEGEGDDCLSIAPKTPAATIARPSRAALSSTTSIPAELLQEMPLPDGTSAHMITHKDRTLPHFQGRLLSGELFDGKRLGCK</sequence>
<feature type="compositionally biased region" description="Acidic residues" evidence="1">
    <location>
        <begin position="241"/>
        <end position="251"/>
    </location>
</feature>
<feature type="compositionally biased region" description="Acidic residues" evidence="1">
    <location>
        <begin position="52"/>
        <end position="64"/>
    </location>
</feature>
<feature type="compositionally biased region" description="Acidic residues" evidence="1">
    <location>
        <begin position="1668"/>
        <end position="1684"/>
    </location>
</feature>
<dbReference type="OrthoDB" id="424325at2759"/>
<feature type="compositionally biased region" description="Basic and acidic residues" evidence="1">
    <location>
        <begin position="175"/>
        <end position="189"/>
    </location>
</feature>
<dbReference type="Proteomes" id="UP000601435">
    <property type="component" value="Unassembled WGS sequence"/>
</dbReference>
<comment type="caution">
    <text evidence="2">The sequence shown here is derived from an EMBL/GenBank/DDBJ whole genome shotgun (WGS) entry which is preliminary data.</text>
</comment>
<proteinExistence type="predicted"/>
<feature type="region of interest" description="Disordered" evidence="1">
    <location>
        <begin position="1668"/>
        <end position="1688"/>
    </location>
</feature>